<dbReference type="SUPFAM" id="SSF101233">
    <property type="entry name" value="PWI domain"/>
    <property type="match status" value="1"/>
</dbReference>
<dbReference type="Gene3D" id="1.20.1390.10">
    <property type="entry name" value="PWI domain"/>
    <property type="match status" value="1"/>
</dbReference>
<dbReference type="InterPro" id="IPR036483">
    <property type="entry name" value="PWI_dom_sf"/>
</dbReference>
<dbReference type="InterPro" id="IPR002483">
    <property type="entry name" value="PWI_dom"/>
</dbReference>
<evidence type="ECO:0000259" key="3">
    <source>
        <dbReference type="PROSITE" id="PS51025"/>
    </source>
</evidence>
<name>A0AAV9I7E6_9RHOD</name>
<feature type="compositionally biased region" description="Polar residues" evidence="2">
    <location>
        <begin position="278"/>
        <end position="287"/>
    </location>
</feature>
<feature type="compositionally biased region" description="Basic and acidic residues" evidence="2">
    <location>
        <begin position="176"/>
        <end position="189"/>
    </location>
</feature>
<sequence>MAAGFFRGTSFEQDARFSNKWKKLLSSTKFPEIYSQPVETKLVQLDSIRTWVARKLQQLLGFEDEVVVDFVLSFLETYETPDPRELHLNMSGFLEDKTFTFMQELWNLLLEAQKEAKVVEGKVVSAGVPPSLVEELRTQLEEKQRVKAAVEERLKQRVPNSSLDDIEPSKLPSEVEQERSTEMPKRVSDSEGSSAYRVENARSDSEGSRLERRHNRSRRRRRSLSRGRVRRRERTPLKHHRRRHHRHHRHHHHGRSSRSHRLEERELKDESHKKSDSRGSLNMSPGSEKSGEELHKLGTLENLETKAGSGKTEEQVKVTKENSVDNNSRESLLAELARVERETELRRKALESMHQQRK</sequence>
<reference evidence="4 5" key="1">
    <citation type="submission" date="2022-07" db="EMBL/GenBank/DDBJ databases">
        <title>Genome-wide signatures of adaptation to extreme environments.</title>
        <authorList>
            <person name="Cho C.H."/>
            <person name="Yoon H.S."/>
        </authorList>
    </citation>
    <scope>NUCLEOTIDE SEQUENCE [LARGE SCALE GENOMIC DNA]</scope>
    <source>
        <strain evidence="4 5">108.79 E11</strain>
    </source>
</reference>
<feature type="domain" description="PWI" evidence="3">
    <location>
        <begin position="27"/>
        <end position="135"/>
    </location>
</feature>
<evidence type="ECO:0000256" key="2">
    <source>
        <dbReference type="SAM" id="MobiDB-lite"/>
    </source>
</evidence>
<dbReference type="GO" id="GO:0006397">
    <property type="term" value="P:mRNA processing"/>
    <property type="evidence" value="ECO:0007669"/>
    <property type="project" value="UniProtKB-KW"/>
</dbReference>
<gene>
    <name evidence="4" type="ORF">GAYE_PCTG33G0871</name>
</gene>
<dbReference type="SMART" id="SM00311">
    <property type="entry name" value="PWI"/>
    <property type="match status" value="1"/>
</dbReference>
<dbReference type="PROSITE" id="PS51025">
    <property type="entry name" value="PWI"/>
    <property type="match status" value="1"/>
</dbReference>
<feature type="compositionally biased region" description="Basic residues" evidence="2">
    <location>
        <begin position="211"/>
        <end position="259"/>
    </location>
</feature>
<dbReference type="PANTHER" id="PTHR23148:SF0">
    <property type="entry name" value="SERINE_ARGININE REPETITIVE MATRIX PROTEIN 1"/>
    <property type="match status" value="1"/>
</dbReference>
<dbReference type="GO" id="GO:0003723">
    <property type="term" value="F:RNA binding"/>
    <property type="evidence" value="ECO:0007669"/>
    <property type="project" value="TreeGrafter"/>
</dbReference>
<keyword evidence="5" id="KW-1185">Reference proteome</keyword>
<dbReference type="Proteomes" id="UP001300502">
    <property type="component" value="Unassembled WGS sequence"/>
</dbReference>
<feature type="compositionally biased region" description="Basic and acidic residues" evidence="2">
    <location>
        <begin position="199"/>
        <end position="210"/>
    </location>
</feature>
<dbReference type="PANTHER" id="PTHR23148">
    <property type="entry name" value="SERINE/ARGININE REGULATED NUCLEAR MATRIX PROTEIN"/>
    <property type="match status" value="1"/>
</dbReference>
<organism evidence="4 5">
    <name type="scientific">Galdieria yellowstonensis</name>
    <dbReference type="NCBI Taxonomy" id="3028027"/>
    <lineage>
        <taxon>Eukaryota</taxon>
        <taxon>Rhodophyta</taxon>
        <taxon>Bangiophyceae</taxon>
        <taxon>Galdieriales</taxon>
        <taxon>Galdieriaceae</taxon>
        <taxon>Galdieria</taxon>
    </lineage>
</organism>
<dbReference type="EMBL" id="JANCYU010000010">
    <property type="protein sequence ID" value="KAK4522981.1"/>
    <property type="molecule type" value="Genomic_DNA"/>
</dbReference>
<dbReference type="GO" id="GO:0005681">
    <property type="term" value="C:spliceosomal complex"/>
    <property type="evidence" value="ECO:0007669"/>
    <property type="project" value="TreeGrafter"/>
</dbReference>
<dbReference type="AlphaFoldDB" id="A0AAV9I7E6"/>
<evidence type="ECO:0000256" key="1">
    <source>
        <dbReference type="ARBA" id="ARBA00022664"/>
    </source>
</evidence>
<feature type="compositionally biased region" description="Basic and acidic residues" evidence="2">
    <location>
        <begin position="311"/>
        <end position="323"/>
    </location>
</feature>
<proteinExistence type="predicted"/>
<dbReference type="Pfam" id="PF01480">
    <property type="entry name" value="PWI"/>
    <property type="match status" value="1"/>
</dbReference>
<dbReference type="GO" id="GO:0048024">
    <property type="term" value="P:regulation of mRNA splicing, via spliceosome"/>
    <property type="evidence" value="ECO:0007669"/>
    <property type="project" value="TreeGrafter"/>
</dbReference>
<dbReference type="InterPro" id="IPR052225">
    <property type="entry name" value="Ser/Arg_repetitive_matrix"/>
</dbReference>
<feature type="compositionally biased region" description="Basic and acidic residues" evidence="2">
    <location>
        <begin position="260"/>
        <end position="277"/>
    </location>
</feature>
<protein>
    <recommendedName>
        <fullName evidence="3">PWI domain-containing protein</fullName>
    </recommendedName>
</protein>
<comment type="caution">
    <text evidence="4">The sequence shown here is derived from an EMBL/GenBank/DDBJ whole genome shotgun (WGS) entry which is preliminary data.</text>
</comment>
<keyword evidence="1" id="KW-0507">mRNA processing</keyword>
<feature type="region of interest" description="Disordered" evidence="2">
    <location>
        <begin position="157"/>
        <end position="326"/>
    </location>
</feature>
<evidence type="ECO:0000313" key="5">
    <source>
        <dbReference type="Proteomes" id="UP001300502"/>
    </source>
</evidence>
<feature type="compositionally biased region" description="Basic and acidic residues" evidence="2">
    <location>
        <begin position="289"/>
        <end position="298"/>
    </location>
</feature>
<accession>A0AAV9I7E6</accession>
<evidence type="ECO:0000313" key="4">
    <source>
        <dbReference type="EMBL" id="KAK4522981.1"/>
    </source>
</evidence>